<keyword evidence="3" id="KW-1185">Reference proteome</keyword>
<evidence type="ECO:0000313" key="2">
    <source>
        <dbReference type="EMBL" id="GEP69975.1"/>
    </source>
</evidence>
<feature type="transmembrane region" description="Helical" evidence="1">
    <location>
        <begin position="112"/>
        <end position="137"/>
    </location>
</feature>
<dbReference type="EMBL" id="BKAL01000010">
    <property type="protein sequence ID" value="GEP69975.1"/>
    <property type="molecule type" value="Genomic_DNA"/>
</dbReference>
<dbReference type="Proteomes" id="UP000321798">
    <property type="component" value="Unassembled WGS sequence"/>
</dbReference>
<reference evidence="2 3" key="1">
    <citation type="submission" date="2019-07" db="EMBL/GenBank/DDBJ databases">
        <title>Whole genome shotgun sequence of Cellulomonas soli NBRC 109434.</title>
        <authorList>
            <person name="Hosoyama A."/>
            <person name="Uohara A."/>
            <person name="Ohji S."/>
            <person name="Ichikawa N."/>
        </authorList>
    </citation>
    <scope>NUCLEOTIDE SEQUENCE [LARGE SCALE GENOMIC DNA]</scope>
    <source>
        <strain evidence="2 3">NBRC 109434</strain>
    </source>
</reference>
<name>A0A512PFJ5_9CELL</name>
<evidence type="ECO:0000313" key="3">
    <source>
        <dbReference type="Proteomes" id="UP000321798"/>
    </source>
</evidence>
<dbReference type="RefSeq" id="WP_146953773.1">
    <property type="nucleotide sequence ID" value="NZ_BAABBJ010000002.1"/>
</dbReference>
<protein>
    <submittedName>
        <fullName evidence="2">Uncharacterized protein</fullName>
    </submittedName>
</protein>
<accession>A0A512PFJ5</accession>
<dbReference type="AlphaFoldDB" id="A0A512PFJ5"/>
<organism evidence="2 3">
    <name type="scientific">Cellulomonas soli</name>
    <dbReference type="NCBI Taxonomy" id="931535"/>
    <lineage>
        <taxon>Bacteria</taxon>
        <taxon>Bacillati</taxon>
        <taxon>Actinomycetota</taxon>
        <taxon>Actinomycetes</taxon>
        <taxon>Micrococcales</taxon>
        <taxon>Cellulomonadaceae</taxon>
        <taxon>Cellulomonas</taxon>
    </lineage>
</organism>
<comment type="caution">
    <text evidence="2">The sequence shown here is derived from an EMBL/GenBank/DDBJ whole genome shotgun (WGS) entry which is preliminary data.</text>
</comment>
<evidence type="ECO:0000256" key="1">
    <source>
        <dbReference type="SAM" id="Phobius"/>
    </source>
</evidence>
<keyword evidence="1" id="KW-0472">Membrane</keyword>
<proteinExistence type="predicted"/>
<feature type="transmembrane region" description="Helical" evidence="1">
    <location>
        <begin position="6"/>
        <end position="30"/>
    </location>
</feature>
<feature type="transmembrane region" description="Helical" evidence="1">
    <location>
        <begin position="149"/>
        <end position="173"/>
    </location>
</feature>
<gene>
    <name evidence="2" type="ORF">CSO01_26900</name>
</gene>
<feature type="transmembrane region" description="Helical" evidence="1">
    <location>
        <begin position="51"/>
        <end position="72"/>
    </location>
</feature>
<keyword evidence="1" id="KW-0812">Transmembrane</keyword>
<sequence>MNGLVVAALAVTVVVALGPGLLLAALVRVPRTRLATAARLTRGRELAHLDAPSWSALSVFVGSSVGWSVMVVAQPVRFPYAVVLTWSVTLVVLLGVAHVGQVRRGRRRPGRFLAEHLIGLGGIVAAVGGVLLVALAVRQVLLGTWTAMGVVAAPVLLVLVVVVAALLTELLAWCAQYRVRSVRVLADPVLLRPRGSS</sequence>
<feature type="transmembrane region" description="Helical" evidence="1">
    <location>
        <begin position="78"/>
        <end position="100"/>
    </location>
</feature>
<keyword evidence="1" id="KW-1133">Transmembrane helix</keyword>